<evidence type="ECO:0000256" key="2">
    <source>
        <dbReference type="ARBA" id="ARBA00007935"/>
    </source>
</evidence>
<keyword evidence="5 8" id="KW-0812">Transmembrane</keyword>
<evidence type="ECO:0000313" key="9">
    <source>
        <dbReference type="EMBL" id="STU73083.1"/>
    </source>
</evidence>
<accession>A0A377ZK88</accession>
<evidence type="ECO:0000256" key="4">
    <source>
        <dbReference type="ARBA" id="ARBA00022475"/>
    </source>
</evidence>
<dbReference type="GO" id="GO:0022857">
    <property type="term" value="F:transmembrane transporter activity"/>
    <property type="evidence" value="ECO:0007669"/>
    <property type="project" value="InterPro"/>
</dbReference>
<dbReference type="PANTHER" id="PTHR30472">
    <property type="entry name" value="FERRIC ENTEROBACTIN TRANSPORT SYSTEM PERMEASE PROTEIN"/>
    <property type="match status" value="1"/>
</dbReference>
<keyword evidence="3" id="KW-0813">Transport</keyword>
<evidence type="ECO:0000256" key="3">
    <source>
        <dbReference type="ARBA" id="ARBA00022448"/>
    </source>
</evidence>
<evidence type="ECO:0000256" key="8">
    <source>
        <dbReference type="SAM" id="Phobius"/>
    </source>
</evidence>
<dbReference type="PANTHER" id="PTHR30472:SF70">
    <property type="entry name" value="MOLYBDATE IMPORT SYSTEM PERMEASE PROTEIN MOLB"/>
    <property type="match status" value="1"/>
</dbReference>
<keyword evidence="7 8" id="KW-0472">Membrane</keyword>
<dbReference type="InterPro" id="IPR037294">
    <property type="entry name" value="ABC_BtuC-like"/>
</dbReference>
<evidence type="ECO:0000256" key="6">
    <source>
        <dbReference type="ARBA" id="ARBA00022989"/>
    </source>
</evidence>
<evidence type="ECO:0000256" key="5">
    <source>
        <dbReference type="ARBA" id="ARBA00022692"/>
    </source>
</evidence>
<dbReference type="InterPro" id="IPR000522">
    <property type="entry name" value="ABC_transptr_permease_BtuC"/>
</dbReference>
<evidence type="ECO:0000256" key="1">
    <source>
        <dbReference type="ARBA" id="ARBA00004651"/>
    </source>
</evidence>
<reference evidence="9 10" key="1">
    <citation type="submission" date="2018-06" db="EMBL/GenBank/DDBJ databases">
        <authorList>
            <consortium name="Pathogen Informatics"/>
            <person name="Doyle S."/>
        </authorList>
    </citation>
    <scope>NUCLEOTIDE SEQUENCE [LARGE SCALE GENOMIC DNA]</scope>
    <source>
        <strain evidence="9 10">NCTC10313</strain>
    </source>
</reference>
<dbReference type="GO" id="GO:0005886">
    <property type="term" value="C:plasma membrane"/>
    <property type="evidence" value="ECO:0007669"/>
    <property type="project" value="UniProtKB-SubCell"/>
</dbReference>
<dbReference type="EMBL" id="UGLW01000003">
    <property type="protein sequence ID" value="STU73083.1"/>
    <property type="molecule type" value="Genomic_DNA"/>
</dbReference>
<proteinExistence type="inferred from homology"/>
<dbReference type="SUPFAM" id="SSF81345">
    <property type="entry name" value="ABC transporter involved in vitamin B12 uptake, BtuC"/>
    <property type="match status" value="1"/>
</dbReference>
<comment type="similarity">
    <text evidence="2">Belongs to the binding-protein-dependent transport system permease family. FecCD subfamily.</text>
</comment>
<gene>
    <name evidence="9" type="ORF">NCTC10313_03206</name>
</gene>
<dbReference type="Proteomes" id="UP000254487">
    <property type="component" value="Unassembled WGS sequence"/>
</dbReference>
<keyword evidence="6 8" id="KW-1133">Transmembrane helix</keyword>
<dbReference type="AlphaFoldDB" id="A0A377ZK88"/>
<dbReference type="Gene3D" id="1.10.3470.10">
    <property type="entry name" value="ABC transporter involved in vitamin B12 uptake, BtuC"/>
    <property type="match status" value="1"/>
</dbReference>
<feature type="transmembrane region" description="Helical" evidence="8">
    <location>
        <begin position="56"/>
        <end position="75"/>
    </location>
</feature>
<dbReference type="Pfam" id="PF01032">
    <property type="entry name" value="FecCD"/>
    <property type="match status" value="1"/>
</dbReference>
<protein>
    <submittedName>
        <fullName evidence="9">Putative ABC transport system permease component</fullName>
    </submittedName>
</protein>
<evidence type="ECO:0000313" key="10">
    <source>
        <dbReference type="Proteomes" id="UP000254487"/>
    </source>
</evidence>
<keyword evidence="4" id="KW-1003">Cell membrane</keyword>
<sequence>MAVSGSIAWMGLVVPHLARLLVGADHRRLLPTAFWLGAALMLVVDDLARTLTQAEIPIGIITALLGAPLFTVLLVQSRRRSTTR</sequence>
<dbReference type="GO" id="GO:0033214">
    <property type="term" value="P:siderophore-iron import into cell"/>
    <property type="evidence" value="ECO:0007669"/>
    <property type="project" value="TreeGrafter"/>
</dbReference>
<name>A0A377ZK88_KLEPO</name>
<comment type="subcellular location">
    <subcellularLocation>
        <location evidence="1">Cell membrane</location>
        <topology evidence="1">Multi-pass membrane protein</topology>
    </subcellularLocation>
</comment>
<evidence type="ECO:0000256" key="7">
    <source>
        <dbReference type="ARBA" id="ARBA00023136"/>
    </source>
</evidence>
<organism evidence="9 10">
    <name type="scientific">Klebsiella pneumoniae subsp. ozaenae</name>
    <dbReference type="NCBI Taxonomy" id="574"/>
    <lineage>
        <taxon>Bacteria</taxon>
        <taxon>Pseudomonadati</taxon>
        <taxon>Pseudomonadota</taxon>
        <taxon>Gammaproteobacteria</taxon>
        <taxon>Enterobacterales</taxon>
        <taxon>Enterobacteriaceae</taxon>
        <taxon>Klebsiella/Raoultella group</taxon>
        <taxon>Klebsiella</taxon>
        <taxon>Klebsiella pneumoniae complex</taxon>
    </lineage>
</organism>